<accession>A0A5B7HRE8</accession>
<evidence type="ECO:0000313" key="2">
    <source>
        <dbReference type="Proteomes" id="UP000324222"/>
    </source>
</evidence>
<evidence type="ECO:0008006" key="3">
    <source>
        <dbReference type="Google" id="ProtNLM"/>
    </source>
</evidence>
<dbReference type="EMBL" id="VSRR010033621">
    <property type="protein sequence ID" value="MPC71817.1"/>
    <property type="molecule type" value="Genomic_DNA"/>
</dbReference>
<gene>
    <name evidence="1" type="ORF">E2C01_066107</name>
</gene>
<protein>
    <recommendedName>
        <fullName evidence="3">Nucleic-acid-binding protein from mobile element jockey</fullName>
    </recommendedName>
</protein>
<reference evidence="1 2" key="1">
    <citation type="submission" date="2019-05" db="EMBL/GenBank/DDBJ databases">
        <title>Another draft genome of Portunus trituberculatus and its Hox gene families provides insights of decapod evolution.</title>
        <authorList>
            <person name="Jeong J.-H."/>
            <person name="Song I."/>
            <person name="Kim S."/>
            <person name="Choi T."/>
            <person name="Kim D."/>
            <person name="Ryu S."/>
            <person name="Kim W."/>
        </authorList>
    </citation>
    <scope>NUCLEOTIDE SEQUENCE [LARGE SCALE GENOMIC DNA]</scope>
    <source>
        <tissue evidence="1">Muscle</tissue>
    </source>
</reference>
<evidence type="ECO:0000313" key="1">
    <source>
        <dbReference type="EMBL" id="MPC71817.1"/>
    </source>
</evidence>
<proteinExistence type="predicted"/>
<name>A0A5B7HRE8_PORTR</name>
<sequence length="305" mass="34050">MAHSSPAAPTPPPSQIGTSLSWLGGLRARGGLSPCSALSRRRRLPMLVRSPVRASLPLADSGFKTELLHSRNISDSDTDYIPNLFGHYSENSVPEVRQIPFPRWFVGYYRNGCGNFIHASRYLSREIGTIPEGRGCSIGCLYSQDLYDFPDEETLAMCPTTVQKVTMMRNSSNMVLLSSFGSTLPDRVHIGPINLRVRRFVSRPLQCFSCYGYGHDKSSCKKAARCGNCSALDSHSEEHCNAAAYCFHCRDGHQRPPRTTVPPEGRYWCDILCFIGRSLFSRFSWSGDNSCYLLLCWGGWFCSFG</sequence>
<comment type="caution">
    <text evidence="1">The sequence shown here is derived from an EMBL/GenBank/DDBJ whole genome shotgun (WGS) entry which is preliminary data.</text>
</comment>
<dbReference type="AlphaFoldDB" id="A0A5B7HRE8"/>
<dbReference type="Proteomes" id="UP000324222">
    <property type="component" value="Unassembled WGS sequence"/>
</dbReference>
<keyword evidence="2" id="KW-1185">Reference proteome</keyword>
<organism evidence="1 2">
    <name type="scientific">Portunus trituberculatus</name>
    <name type="common">Swimming crab</name>
    <name type="synonym">Neptunus trituberculatus</name>
    <dbReference type="NCBI Taxonomy" id="210409"/>
    <lineage>
        <taxon>Eukaryota</taxon>
        <taxon>Metazoa</taxon>
        <taxon>Ecdysozoa</taxon>
        <taxon>Arthropoda</taxon>
        <taxon>Crustacea</taxon>
        <taxon>Multicrustacea</taxon>
        <taxon>Malacostraca</taxon>
        <taxon>Eumalacostraca</taxon>
        <taxon>Eucarida</taxon>
        <taxon>Decapoda</taxon>
        <taxon>Pleocyemata</taxon>
        <taxon>Brachyura</taxon>
        <taxon>Eubrachyura</taxon>
        <taxon>Portunoidea</taxon>
        <taxon>Portunidae</taxon>
        <taxon>Portuninae</taxon>
        <taxon>Portunus</taxon>
    </lineage>
</organism>